<gene>
    <name evidence="1" type="ORF">ZHAS_00004426</name>
</gene>
<organism evidence="1">
    <name type="scientific">Anopheles sinensis</name>
    <name type="common">Mosquito</name>
    <dbReference type="NCBI Taxonomy" id="74873"/>
    <lineage>
        <taxon>Eukaryota</taxon>
        <taxon>Metazoa</taxon>
        <taxon>Ecdysozoa</taxon>
        <taxon>Arthropoda</taxon>
        <taxon>Hexapoda</taxon>
        <taxon>Insecta</taxon>
        <taxon>Pterygota</taxon>
        <taxon>Neoptera</taxon>
        <taxon>Endopterygota</taxon>
        <taxon>Diptera</taxon>
        <taxon>Nematocera</taxon>
        <taxon>Culicoidea</taxon>
        <taxon>Culicidae</taxon>
        <taxon>Anophelinae</taxon>
        <taxon>Anopheles</taxon>
    </lineage>
</organism>
<dbReference type="AlphaFoldDB" id="A0A084VGW9"/>
<dbReference type="Proteomes" id="UP000030765">
    <property type="component" value="Unassembled WGS sequence"/>
</dbReference>
<dbReference type="EMBL" id="ATLV01013104">
    <property type="status" value="NOT_ANNOTATED_CDS"/>
    <property type="molecule type" value="Genomic_DNA"/>
</dbReference>
<sequence length="81" mass="8343">MIPTAGKLSKSANLRAGCGSRCLKLPVGSTGQSHRKSSISRLPVIPCLLPPLSRTEAVRGGMSNICSSSIAASGVKSHKKL</sequence>
<keyword evidence="3" id="KW-1185">Reference proteome</keyword>
<reference evidence="1 3" key="1">
    <citation type="journal article" date="2014" name="BMC Genomics">
        <title>Genome sequence of Anopheles sinensis provides insight into genetics basis of mosquito competence for malaria parasites.</title>
        <authorList>
            <person name="Zhou D."/>
            <person name="Zhang D."/>
            <person name="Ding G."/>
            <person name="Shi L."/>
            <person name="Hou Q."/>
            <person name="Ye Y."/>
            <person name="Xu Y."/>
            <person name="Zhou H."/>
            <person name="Xiong C."/>
            <person name="Li S."/>
            <person name="Yu J."/>
            <person name="Hong S."/>
            <person name="Yu X."/>
            <person name="Zou P."/>
            <person name="Chen C."/>
            <person name="Chang X."/>
            <person name="Wang W."/>
            <person name="Lv Y."/>
            <person name="Sun Y."/>
            <person name="Ma L."/>
            <person name="Shen B."/>
            <person name="Zhu C."/>
        </authorList>
    </citation>
    <scope>NUCLEOTIDE SEQUENCE [LARGE SCALE GENOMIC DNA]</scope>
</reference>
<dbReference type="EMBL" id="KE524840">
    <property type="protein sequence ID" value="KFB37213.1"/>
    <property type="molecule type" value="Genomic_DNA"/>
</dbReference>
<proteinExistence type="predicted"/>
<evidence type="ECO:0000313" key="2">
    <source>
        <dbReference type="EnsemblMetazoa" id="ASIC004426-PA"/>
    </source>
</evidence>
<protein>
    <submittedName>
        <fullName evidence="1 2">Uncharacterized protein</fullName>
    </submittedName>
</protein>
<reference evidence="2" key="2">
    <citation type="submission" date="2020-05" db="UniProtKB">
        <authorList>
            <consortium name="EnsemblMetazoa"/>
        </authorList>
    </citation>
    <scope>IDENTIFICATION</scope>
</reference>
<name>A0A084VGW9_ANOSI</name>
<evidence type="ECO:0000313" key="3">
    <source>
        <dbReference type="Proteomes" id="UP000030765"/>
    </source>
</evidence>
<dbReference type="EnsemblMetazoa" id="ASIC004426-RA">
    <property type="protein sequence ID" value="ASIC004426-PA"/>
    <property type="gene ID" value="ASIC004426"/>
</dbReference>
<accession>A0A084VGW9</accession>
<evidence type="ECO:0000313" key="1">
    <source>
        <dbReference type="EMBL" id="KFB37213.1"/>
    </source>
</evidence>
<dbReference type="VEuPathDB" id="VectorBase:ASIC004426"/>